<gene>
    <name evidence="2" type="ORF">ARMGADRAFT_1089562</name>
</gene>
<evidence type="ECO:0000313" key="2">
    <source>
        <dbReference type="EMBL" id="PBK83215.1"/>
    </source>
</evidence>
<evidence type="ECO:0000313" key="3">
    <source>
        <dbReference type="Proteomes" id="UP000217790"/>
    </source>
</evidence>
<dbReference type="InParanoid" id="A0A2H3CJK6"/>
<reference evidence="3" key="1">
    <citation type="journal article" date="2017" name="Nat. Ecol. Evol.">
        <title>Genome expansion and lineage-specific genetic innovations in the forest pathogenic fungi Armillaria.</title>
        <authorList>
            <person name="Sipos G."/>
            <person name="Prasanna A.N."/>
            <person name="Walter M.C."/>
            <person name="O'Connor E."/>
            <person name="Balint B."/>
            <person name="Krizsan K."/>
            <person name="Kiss B."/>
            <person name="Hess J."/>
            <person name="Varga T."/>
            <person name="Slot J."/>
            <person name="Riley R."/>
            <person name="Boka B."/>
            <person name="Rigling D."/>
            <person name="Barry K."/>
            <person name="Lee J."/>
            <person name="Mihaltcheva S."/>
            <person name="LaButti K."/>
            <person name="Lipzen A."/>
            <person name="Waldron R."/>
            <person name="Moloney N.M."/>
            <person name="Sperisen C."/>
            <person name="Kredics L."/>
            <person name="Vagvoelgyi C."/>
            <person name="Patrignani A."/>
            <person name="Fitzpatrick D."/>
            <person name="Nagy I."/>
            <person name="Doyle S."/>
            <person name="Anderson J.B."/>
            <person name="Grigoriev I.V."/>
            <person name="Gueldener U."/>
            <person name="Muensterkoetter M."/>
            <person name="Nagy L.G."/>
        </authorList>
    </citation>
    <scope>NUCLEOTIDE SEQUENCE [LARGE SCALE GENOMIC DNA]</scope>
    <source>
        <strain evidence="3">Ar21-2</strain>
    </source>
</reference>
<name>A0A2H3CJK6_ARMGA</name>
<feature type="region of interest" description="Disordered" evidence="1">
    <location>
        <begin position="1"/>
        <end position="96"/>
    </location>
</feature>
<dbReference type="AlphaFoldDB" id="A0A2H3CJK6"/>
<sequence length="223" mass="24165">MSSPLRLQNTDPDYGSDSSIDSLFGGADDDAPLLPSVGHNPSDLVDIELQAEDPGHGSKSSMTSLFGHPDDGSPLSSSNEEEDGVEESGFEDNINEDVQDCEFSRSNMEADEIELSLEDTAISCMRIWLISSLFEGKFFEEATLKDNMELHGLDSHCDPDNESGVIDTALPSFEHDPSDLVEQLQADDNLAGEATQHGPLVCQFMFIGCVSALIGKLFIFSIL</sequence>
<proteinExistence type="predicted"/>
<accession>A0A2H3CJK6</accession>
<dbReference type="EMBL" id="KZ293708">
    <property type="protein sequence ID" value="PBK83215.1"/>
    <property type="molecule type" value="Genomic_DNA"/>
</dbReference>
<feature type="compositionally biased region" description="Acidic residues" evidence="1">
    <location>
        <begin position="79"/>
        <end position="96"/>
    </location>
</feature>
<evidence type="ECO:0000256" key="1">
    <source>
        <dbReference type="SAM" id="MobiDB-lite"/>
    </source>
</evidence>
<organism evidence="2 3">
    <name type="scientific">Armillaria gallica</name>
    <name type="common">Bulbous honey fungus</name>
    <name type="synonym">Armillaria bulbosa</name>
    <dbReference type="NCBI Taxonomy" id="47427"/>
    <lineage>
        <taxon>Eukaryota</taxon>
        <taxon>Fungi</taxon>
        <taxon>Dikarya</taxon>
        <taxon>Basidiomycota</taxon>
        <taxon>Agaricomycotina</taxon>
        <taxon>Agaricomycetes</taxon>
        <taxon>Agaricomycetidae</taxon>
        <taxon>Agaricales</taxon>
        <taxon>Marasmiineae</taxon>
        <taxon>Physalacriaceae</taxon>
        <taxon>Armillaria</taxon>
    </lineage>
</organism>
<protein>
    <submittedName>
        <fullName evidence="2">Uncharacterized protein</fullName>
    </submittedName>
</protein>
<dbReference type="Proteomes" id="UP000217790">
    <property type="component" value="Unassembled WGS sequence"/>
</dbReference>
<keyword evidence="3" id="KW-1185">Reference proteome</keyword>
<feature type="compositionally biased region" description="Polar residues" evidence="1">
    <location>
        <begin position="1"/>
        <end position="21"/>
    </location>
</feature>